<protein>
    <submittedName>
        <fullName evidence="1">11594_t:CDS:1</fullName>
    </submittedName>
</protein>
<evidence type="ECO:0000313" key="2">
    <source>
        <dbReference type="Proteomes" id="UP000789525"/>
    </source>
</evidence>
<keyword evidence="2" id="KW-1185">Reference proteome</keyword>
<organism evidence="1 2">
    <name type="scientific">Acaulospora colombiana</name>
    <dbReference type="NCBI Taxonomy" id="27376"/>
    <lineage>
        <taxon>Eukaryota</taxon>
        <taxon>Fungi</taxon>
        <taxon>Fungi incertae sedis</taxon>
        <taxon>Mucoromycota</taxon>
        <taxon>Glomeromycotina</taxon>
        <taxon>Glomeromycetes</taxon>
        <taxon>Diversisporales</taxon>
        <taxon>Acaulosporaceae</taxon>
        <taxon>Acaulospora</taxon>
    </lineage>
</organism>
<proteinExistence type="predicted"/>
<name>A0ACA9MLJ6_9GLOM</name>
<dbReference type="Proteomes" id="UP000789525">
    <property type="component" value="Unassembled WGS sequence"/>
</dbReference>
<feature type="non-terminal residue" evidence="1">
    <location>
        <position position="837"/>
    </location>
</feature>
<dbReference type="EMBL" id="CAJVPT010013937">
    <property type="protein sequence ID" value="CAG8600276.1"/>
    <property type="molecule type" value="Genomic_DNA"/>
</dbReference>
<comment type="caution">
    <text evidence="1">The sequence shown here is derived from an EMBL/GenBank/DDBJ whole genome shotgun (WGS) entry which is preliminary data.</text>
</comment>
<gene>
    <name evidence="1" type="ORF">ACOLOM_LOCUS6655</name>
</gene>
<sequence length="837" mass="93103">MTPIYRGPPKGYIEAIETRLHRMESLLGGLVHSSDPRAQAILTELMQGDMSKSEKFDFISYRNGSDGTSNVGHVGSDDSLNIINSPNTKTTADGKDSLLINDLNKVMEIISIDENRQIRYHGRSSGLYLLRKSDRYKDGILSISSYPGEMIASTQNYNLVKRSDLMDLPTEDLSNHLLEIYFTHLHPILPVIHKPRFFDQLKDKEHLPQLLLNAIYSYAARFSDNPNLRKNPDDSDSAGDIFFDRAKALLDNEYDKARVTTVQALVVLSIREYGAARVTRGWMYAGMAARMAQDLGMHRNSEKWSLHQQTHDEIEERKRVFWACFVLDSGSPIPANASTQQVSHSISRFICLIKLGEITGAIIQNVYAIRNNLQTTGETVLTILNSALNKWFSTLPPHLQYDPSSDQPSDITTLCLHIIYYSTLMLLHRPYTASNNSSHNVCTSAANAITRITDMMLERKMLSRCINPVVYCVFTAAVIHVYNATQADHSISHPAKINLHKSRKVLEYLKKVWPSAHRYSNMLEGLANLKDVQPSVSTDDELLSDANRSSRRRGNFSNNNKYSSGEIDRHERQERFRAQFNQSIPSHKNSGHDDKDSSSHVVNSSLMNTSQPYAPISTLINFAGSIPTMPSQPTSTSQHQRFSAPFNQSPPQQLHHGLDESAQMFNNSFGFRNISSLSSNADPQNQPVGDTDPYAAPGMVGGNGSTLDPLSTGLWNFPSNANLDEWTTYFSSQQMQPNLAFSSPPIPSQPPIIQVPRVSSMPLQQHDMLLHNDGNDVNMFADNHPLISNVMSGNGKGNNGNRGETGSNPGFDGGTSLSSRSGGKNGVKDKSTVPLTY</sequence>
<accession>A0ACA9MLJ6</accession>
<reference evidence="1" key="1">
    <citation type="submission" date="2021-06" db="EMBL/GenBank/DDBJ databases">
        <authorList>
            <person name="Kallberg Y."/>
            <person name="Tangrot J."/>
            <person name="Rosling A."/>
        </authorList>
    </citation>
    <scope>NUCLEOTIDE SEQUENCE</scope>
    <source>
        <strain evidence="1">CL356</strain>
    </source>
</reference>
<evidence type="ECO:0000313" key="1">
    <source>
        <dbReference type="EMBL" id="CAG8600276.1"/>
    </source>
</evidence>